<keyword evidence="2 4" id="KW-0378">Hydrolase</keyword>
<reference evidence="4" key="1">
    <citation type="journal article" date="2020" name="mSystems">
        <title>Genome- and Community-Level Interaction Insights into Carbon Utilization and Element Cycling Functions of Hydrothermarchaeota in Hydrothermal Sediment.</title>
        <authorList>
            <person name="Zhou Z."/>
            <person name="Liu Y."/>
            <person name="Xu W."/>
            <person name="Pan J."/>
            <person name="Luo Z.H."/>
            <person name="Li M."/>
        </authorList>
    </citation>
    <scope>NUCLEOTIDE SEQUENCE [LARGE SCALE GENOMIC DNA]</scope>
    <source>
        <strain evidence="4">SpSt-897</strain>
    </source>
</reference>
<dbReference type="PROSITE" id="PS50263">
    <property type="entry name" value="CN_HYDROLASE"/>
    <property type="match status" value="1"/>
</dbReference>
<dbReference type="CDD" id="cd07572">
    <property type="entry name" value="nit"/>
    <property type="match status" value="1"/>
</dbReference>
<evidence type="ECO:0000313" key="4">
    <source>
        <dbReference type="EMBL" id="HGF32930.1"/>
    </source>
</evidence>
<protein>
    <submittedName>
        <fullName evidence="4">Carbon-nitrogen hydrolase family protein</fullName>
    </submittedName>
</protein>
<dbReference type="InterPro" id="IPR003010">
    <property type="entry name" value="C-N_Hydrolase"/>
</dbReference>
<gene>
    <name evidence="4" type="ORF">ENW96_00885</name>
</gene>
<comment type="caution">
    <text evidence="4">The sequence shown here is derived from an EMBL/GenBank/DDBJ whole genome shotgun (WGS) entry which is preliminary data.</text>
</comment>
<dbReference type="AlphaFoldDB" id="A0A7C3Z6U4"/>
<dbReference type="PANTHER" id="PTHR23088:SF27">
    <property type="entry name" value="DEAMINATED GLUTATHIONE AMIDASE"/>
    <property type="match status" value="1"/>
</dbReference>
<dbReference type="InterPro" id="IPR001110">
    <property type="entry name" value="UPF0012_CS"/>
</dbReference>
<dbReference type="Pfam" id="PF00795">
    <property type="entry name" value="CN_hydrolase"/>
    <property type="match status" value="1"/>
</dbReference>
<evidence type="ECO:0000256" key="2">
    <source>
        <dbReference type="ARBA" id="ARBA00022801"/>
    </source>
</evidence>
<sequence>MWVGAIQLNSTSDLAGNVNKARELVKQARDRGAELVALPEHFAYLGPEDRNPPSAQSLSGPLVQEFGALARDLGIFLLLGSFPEIAEPGSPPYNTSVLLGKDGAILAVYRKIHLFDVDLPGGPTYRESLHTCPGKEVVAAALPGTAFTAGLAICYDLRFPELFRSLAAKGADLMFLPAAFTLRTGRDHWEVLIRARAIENQAYLIAPAQWGRHSPGRRSFGRSLIVDPWGTLLAQAPDGEGFILAELEPDRVRRLRRAMPCLTHRRLP</sequence>
<feature type="domain" description="CN hydrolase" evidence="3">
    <location>
        <begin position="1"/>
        <end position="249"/>
    </location>
</feature>
<dbReference type="SUPFAM" id="SSF56317">
    <property type="entry name" value="Carbon-nitrogen hydrolase"/>
    <property type="match status" value="1"/>
</dbReference>
<comment type="similarity">
    <text evidence="1">Belongs to the carbon-nitrogen hydrolase superfamily. NIT1/NIT2 family.</text>
</comment>
<dbReference type="EMBL" id="DTMF01000025">
    <property type="protein sequence ID" value="HGF32930.1"/>
    <property type="molecule type" value="Genomic_DNA"/>
</dbReference>
<dbReference type="PROSITE" id="PS01227">
    <property type="entry name" value="UPF0012"/>
    <property type="match status" value="1"/>
</dbReference>
<name>A0A7C3Z6U4_9BACT</name>
<evidence type="ECO:0000259" key="3">
    <source>
        <dbReference type="PROSITE" id="PS50263"/>
    </source>
</evidence>
<dbReference type="PANTHER" id="PTHR23088">
    <property type="entry name" value="NITRILASE-RELATED"/>
    <property type="match status" value="1"/>
</dbReference>
<dbReference type="InterPro" id="IPR045254">
    <property type="entry name" value="Nit1/2_C-N_Hydrolase"/>
</dbReference>
<proteinExistence type="inferred from homology"/>
<evidence type="ECO:0000256" key="1">
    <source>
        <dbReference type="ARBA" id="ARBA00010613"/>
    </source>
</evidence>
<dbReference type="Gene3D" id="3.60.110.10">
    <property type="entry name" value="Carbon-nitrogen hydrolase"/>
    <property type="match status" value="1"/>
</dbReference>
<organism evidence="4">
    <name type="scientific">Desulfobacca acetoxidans</name>
    <dbReference type="NCBI Taxonomy" id="60893"/>
    <lineage>
        <taxon>Bacteria</taxon>
        <taxon>Pseudomonadati</taxon>
        <taxon>Thermodesulfobacteriota</taxon>
        <taxon>Desulfobaccia</taxon>
        <taxon>Desulfobaccales</taxon>
        <taxon>Desulfobaccaceae</taxon>
        <taxon>Desulfobacca</taxon>
    </lineage>
</organism>
<dbReference type="InterPro" id="IPR036526">
    <property type="entry name" value="C-N_Hydrolase_sf"/>
</dbReference>
<dbReference type="GO" id="GO:0016811">
    <property type="term" value="F:hydrolase activity, acting on carbon-nitrogen (but not peptide) bonds, in linear amides"/>
    <property type="evidence" value="ECO:0007669"/>
    <property type="project" value="InterPro"/>
</dbReference>
<accession>A0A7C3Z6U4</accession>